<name>A0A6J7XP21_9CAUD</name>
<evidence type="ECO:0000313" key="1">
    <source>
        <dbReference type="EMBL" id="CAB5238248.1"/>
    </source>
</evidence>
<reference evidence="1" key="1">
    <citation type="submission" date="2020-05" db="EMBL/GenBank/DDBJ databases">
        <authorList>
            <person name="Chiriac C."/>
            <person name="Salcher M."/>
            <person name="Ghai R."/>
            <person name="Kavagutti S V."/>
        </authorList>
    </citation>
    <scope>NUCLEOTIDE SEQUENCE</scope>
</reference>
<accession>A0A6J7XP21</accession>
<gene>
    <name evidence="1" type="ORF">UFOVP164_8</name>
</gene>
<dbReference type="EMBL" id="LR798458">
    <property type="protein sequence ID" value="CAB5238248.1"/>
    <property type="molecule type" value="Genomic_DNA"/>
</dbReference>
<sequence length="78" mass="9433">MITFDKWYPMVQPTHTATQLAFDKAVEKVQEEYRYAVAANKLEFKTREVEVELYDKRARQNIIELGSFENRRRFQIFV</sequence>
<proteinExistence type="predicted"/>
<organism evidence="1">
    <name type="scientific">uncultured Caudovirales phage</name>
    <dbReference type="NCBI Taxonomy" id="2100421"/>
    <lineage>
        <taxon>Viruses</taxon>
        <taxon>Duplodnaviria</taxon>
        <taxon>Heunggongvirae</taxon>
        <taxon>Uroviricota</taxon>
        <taxon>Caudoviricetes</taxon>
        <taxon>Peduoviridae</taxon>
        <taxon>Maltschvirus</taxon>
        <taxon>Maltschvirus maltsch</taxon>
    </lineage>
</organism>
<protein>
    <submittedName>
        <fullName evidence="1">Uncharacterized protein</fullName>
    </submittedName>
</protein>